<evidence type="ECO:0000256" key="3">
    <source>
        <dbReference type="ARBA" id="ARBA00022692"/>
    </source>
</evidence>
<dbReference type="eggNOG" id="COG0697">
    <property type="taxonomic scope" value="Bacteria"/>
</dbReference>
<feature type="transmembrane region" description="Helical" evidence="6">
    <location>
        <begin position="80"/>
        <end position="103"/>
    </location>
</feature>
<keyword evidence="2" id="KW-1003">Cell membrane</keyword>
<feature type="transmembrane region" description="Helical" evidence="6">
    <location>
        <begin position="109"/>
        <end position="129"/>
    </location>
</feature>
<dbReference type="GO" id="GO:0005886">
    <property type="term" value="C:plasma membrane"/>
    <property type="evidence" value="ECO:0007669"/>
    <property type="project" value="UniProtKB-SubCell"/>
</dbReference>
<dbReference type="InterPro" id="IPR000620">
    <property type="entry name" value="EamA_dom"/>
</dbReference>
<dbReference type="HOGENOM" id="CLU_033863_4_4_7"/>
<keyword evidence="4 6" id="KW-1133">Transmembrane helix</keyword>
<keyword evidence="3 6" id="KW-0812">Transmembrane</keyword>
<feature type="domain" description="EamA" evidence="7">
    <location>
        <begin position="19"/>
        <end position="151"/>
    </location>
</feature>
<feature type="domain" description="EamA" evidence="7">
    <location>
        <begin position="168"/>
        <end position="302"/>
    </location>
</feature>
<feature type="transmembrane region" description="Helical" evidence="6">
    <location>
        <begin position="230"/>
        <end position="250"/>
    </location>
</feature>
<feature type="transmembrane region" description="Helical" evidence="6">
    <location>
        <begin position="21"/>
        <end position="42"/>
    </location>
</feature>
<evidence type="ECO:0000256" key="2">
    <source>
        <dbReference type="ARBA" id="ARBA00022475"/>
    </source>
</evidence>
<gene>
    <name evidence="8" type="ordered locus">DP1728</name>
</gene>
<feature type="transmembrane region" description="Helical" evidence="6">
    <location>
        <begin position="48"/>
        <end position="68"/>
    </location>
</feature>
<protein>
    <submittedName>
        <fullName evidence="8">Conserved hypothetical membrane protein</fullName>
    </submittedName>
</protein>
<dbReference type="InterPro" id="IPR037185">
    <property type="entry name" value="EmrE-like"/>
</dbReference>
<comment type="subcellular location">
    <subcellularLocation>
        <location evidence="1">Cell membrane</location>
        <topology evidence="1">Multi-pass membrane protein</topology>
    </subcellularLocation>
</comment>
<evidence type="ECO:0000313" key="9">
    <source>
        <dbReference type="Proteomes" id="UP000000602"/>
    </source>
</evidence>
<dbReference type="Pfam" id="PF00892">
    <property type="entry name" value="EamA"/>
    <property type="match status" value="2"/>
</dbReference>
<feature type="transmembrane region" description="Helical" evidence="6">
    <location>
        <begin position="165"/>
        <end position="186"/>
    </location>
</feature>
<evidence type="ECO:0000256" key="4">
    <source>
        <dbReference type="ARBA" id="ARBA00022989"/>
    </source>
</evidence>
<dbReference type="KEGG" id="dps:DP1728"/>
<feature type="transmembrane region" description="Helical" evidence="6">
    <location>
        <begin position="198"/>
        <end position="218"/>
    </location>
</feature>
<sequence length="306" mass="33348">MIFLLLRRGFCMRLTAKMKGSIFAFLSIAIWSGSFLIARLVVGNISPLSLTAARWLVSLLVLLLFALPTVKREWSVAQTFLPQIIIAGIISVTLYAPLVYFAAQTTSAINLSLIAVITPVFIVIICAFMGKKQSTNTWIGSIVALIGSLYLVANGNLSRLLGLKFAVGDLLMLVDAIIFAFYSIILSKVPKGLSQTTILFLMTLVGLICLIPIVGWEIMQPNFIFKINGIVIFSILFTGIACSLMAWWLWNLAIVYAGPSHAGMIYYGMPILSSIVAFLFIGEPITPVHIISALLIIGGIAWSAKK</sequence>
<evidence type="ECO:0000256" key="1">
    <source>
        <dbReference type="ARBA" id="ARBA00004651"/>
    </source>
</evidence>
<feature type="transmembrane region" description="Helical" evidence="6">
    <location>
        <begin position="136"/>
        <end position="153"/>
    </location>
</feature>
<keyword evidence="5 6" id="KW-0472">Membrane</keyword>
<dbReference type="SUPFAM" id="SSF103481">
    <property type="entry name" value="Multidrug resistance efflux transporter EmrE"/>
    <property type="match status" value="2"/>
</dbReference>
<dbReference type="AlphaFoldDB" id="Q6AMG8"/>
<keyword evidence="9" id="KW-1185">Reference proteome</keyword>
<feature type="transmembrane region" description="Helical" evidence="6">
    <location>
        <begin position="287"/>
        <end position="304"/>
    </location>
</feature>
<dbReference type="PANTHER" id="PTHR42920:SF11">
    <property type="entry name" value="INNER MEMBRANE PROTEIN YTFF"/>
    <property type="match status" value="1"/>
</dbReference>
<reference evidence="9" key="1">
    <citation type="journal article" date="2004" name="Environ. Microbiol.">
        <title>The genome of Desulfotalea psychrophila, a sulfate-reducing bacterium from permanently cold Arctic sediments.</title>
        <authorList>
            <person name="Rabus R."/>
            <person name="Ruepp A."/>
            <person name="Frickey T."/>
            <person name="Rattei T."/>
            <person name="Fartmann B."/>
            <person name="Stark M."/>
            <person name="Bauer M."/>
            <person name="Zibat A."/>
            <person name="Lombardot T."/>
            <person name="Becker I."/>
            <person name="Amann J."/>
            <person name="Gellner K."/>
            <person name="Teeling H."/>
            <person name="Leuschner W.D."/>
            <person name="Gloeckner F.-O."/>
            <person name="Lupas A.N."/>
            <person name="Amann R."/>
            <person name="Klenk H.-P."/>
        </authorList>
    </citation>
    <scope>NUCLEOTIDE SEQUENCE [LARGE SCALE GENOMIC DNA]</scope>
    <source>
        <strain evidence="9">DSM 12343 / LSv54</strain>
    </source>
</reference>
<accession>Q6AMG8</accession>
<organism evidence="8 9">
    <name type="scientific">Desulfotalea psychrophila (strain LSv54 / DSM 12343)</name>
    <dbReference type="NCBI Taxonomy" id="177439"/>
    <lineage>
        <taxon>Bacteria</taxon>
        <taxon>Pseudomonadati</taxon>
        <taxon>Thermodesulfobacteriota</taxon>
        <taxon>Desulfobulbia</taxon>
        <taxon>Desulfobulbales</taxon>
        <taxon>Desulfocapsaceae</taxon>
        <taxon>Desulfotalea</taxon>
    </lineage>
</organism>
<evidence type="ECO:0000259" key="7">
    <source>
        <dbReference type="Pfam" id="PF00892"/>
    </source>
</evidence>
<proteinExistence type="predicted"/>
<evidence type="ECO:0000256" key="5">
    <source>
        <dbReference type="ARBA" id="ARBA00023136"/>
    </source>
</evidence>
<evidence type="ECO:0000256" key="6">
    <source>
        <dbReference type="SAM" id="Phobius"/>
    </source>
</evidence>
<evidence type="ECO:0000313" key="8">
    <source>
        <dbReference type="EMBL" id="CAG36457.1"/>
    </source>
</evidence>
<dbReference type="PANTHER" id="PTHR42920">
    <property type="entry name" value="OS03G0707200 PROTEIN-RELATED"/>
    <property type="match status" value="1"/>
</dbReference>
<name>Q6AMG8_DESPS</name>
<feature type="transmembrane region" description="Helical" evidence="6">
    <location>
        <begin position="262"/>
        <end position="281"/>
    </location>
</feature>
<dbReference type="EMBL" id="CR522870">
    <property type="protein sequence ID" value="CAG36457.1"/>
    <property type="molecule type" value="Genomic_DNA"/>
</dbReference>
<dbReference type="InterPro" id="IPR051258">
    <property type="entry name" value="Diverse_Substrate_Transporter"/>
</dbReference>
<dbReference type="Proteomes" id="UP000000602">
    <property type="component" value="Chromosome"/>
</dbReference>